<dbReference type="InterPro" id="IPR017926">
    <property type="entry name" value="GATASE"/>
</dbReference>
<evidence type="ECO:0000256" key="2">
    <source>
        <dbReference type="ARBA" id="ARBA00007800"/>
    </source>
</evidence>
<protein>
    <recommendedName>
        <fullName evidence="3">carbamoyl-phosphate synthase (glutamine-hydrolyzing)</fullName>
        <ecNumber evidence="3">6.3.5.5</ecNumber>
    </recommendedName>
</protein>
<dbReference type="InterPro" id="IPR035686">
    <property type="entry name" value="CPSase_GATase1"/>
</dbReference>
<dbReference type="InterPro" id="IPR029062">
    <property type="entry name" value="Class_I_gatase-like"/>
</dbReference>
<organism evidence="9 10">
    <name type="scientific">Vigna unguiculata</name>
    <name type="common">Cowpea</name>
    <dbReference type="NCBI Taxonomy" id="3917"/>
    <lineage>
        <taxon>Eukaryota</taxon>
        <taxon>Viridiplantae</taxon>
        <taxon>Streptophyta</taxon>
        <taxon>Embryophyta</taxon>
        <taxon>Tracheophyta</taxon>
        <taxon>Spermatophyta</taxon>
        <taxon>Magnoliopsida</taxon>
        <taxon>eudicotyledons</taxon>
        <taxon>Gunneridae</taxon>
        <taxon>Pentapetalae</taxon>
        <taxon>rosids</taxon>
        <taxon>fabids</taxon>
        <taxon>Fabales</taxon>
        <taxon>Fabaceae</taxon>
        <taxon>Papilionoideae</taxon>
        <taxon>50 kb inversion clade</taxon>
        <taxon>NPAAA clade</taxon>
        <taxon>indigoferoid/millettioid clade</taxon>
        <taxon>Phaseoleae</taxon>
        <taxon>Vigna</taxon>
    </lineage>
</organism>
<dbReference type="PRINTS" id="PR00099">
    <property type="entry name" value="CPSGATASE"/>
</dbReference>
<comment type="catalytic activity">
    <reaction evidence="7">
        <text>L-glutamine + H2O = L-glutamate + NH4(+)</text>
        <dbReference type="Rhea" id="RHEA:15889"/>
        <dbReference type="ChEBI" id="CHEBI:15377"/>
        <dbReference type="ChEBI" id="CHEBI:28938"/>
        <dbReference type="ChEBI" id="CHEBI:29985"/>
        <dbReference type="ChEBI" id="CHEBI:58359"/>
    </reaction>
</comment>
<proteinExistence type="inferred from homology"/>
<comment type="subunit">
    <text evidence="5">Heterodimer composed of 2 chains; the small (or glutamine) chain promotes the hydrolysis of glutamine to ammonia, which is used by the large (or ammonia) chain to synthesize carbamoyl phosphate.</text>
</comment>
<comment type="catalytic activity">
    <reaction evidence="6">
        <text>hydrogencarbonate + L-glutamine + 2 ATP + H2O = carbamoyl phosphate + L-glutamate + 2 ADP + phosphate + 2 H(+)</text>
        <dbReference type="Rhea" id="RHEA:18633"/>
        <dbReference type="ChEBI" id="CHEBI:15377"/>
        <dbReference type="ChEBI" id="CHEBI:15378"/>
        <dbReference type="ChEBI" id="CHEBI:17544"/>
        <dbReference type="ChEBI" id="CHEBI:29985"/>
        <dbReference type="ChEBI" id="CHEBI:30616"/>
        <dbReference type="ChEBI" id="CHEBI:43474"/>
        <dbReference type="ChEBI" id="CHEBI:58228"/>
        <dbReference type="ChEBI" id="CHEBI:58359"/>
        <dbReference type="ChEBI" id="CHEBI:456216"/>
        <dbReference type="EC" id="6.3.5.5"/>
    </reaction>
</comment>
<evidence type="ECO:0000313" key="10">
    <source>
        <dbReference type="Proteomes" id="UP000501690"/>
    </source>
</evidence>
<accession>A0A4D6KMM7</accession>
<sequence length="260" mass="28917">MLCDATDDVDTRAITCRLRQDGSLIGVLSTDNSITDEELLKMSRSWDIVGIDLISGVSCQTVHEWVDKTKQEWDFSSGGSGETFHVVAYDFGIKHNILKRLASYGCKITVIPSTWPTTETLKMNPDGVLFSNGPGDPSVVPYAVETVKKILGKVPVFGICMGHQLLGQALGGKTFKMKFGHHGGNHPVRNLRTGHVEISAQYHLEASLGPHDSDYAFGEFIELMKQQKTKKLEKKISTWNQNGFHVPFQRLLHGFQNLFL</sequence>
<feature type="domain" description="Glutamine amidotransferase" evidence="8">
    <location>
        <begin position="88"/>
        <end position="190"/>
    </location>
</feature>
<evidence type="ECO:0000256" key="6">
    <source>
        <dbReference type="ARBA" id="ARBA00048816"/>
    </source>
</evidence>
<evidence type="ECO:0000256" key="4">
    <source>
        <dbReference type="ARBA" id="ARBA00022962"/>
    </source>
</evidence>
<dbReference type="AlphaFoldDB" id="A0A4D6KMM7"/>
<dbReference type="PANTHER" id="PTHR43418">
    <property type="entry name" value="MULTIFUNCTIONAL TRYPTOPHAN BIOSYNTHESIS PROTEIN-RELATED"/>
    <property type="match status" value="1"/>
</dbReference>
<comment type="pathway">
    <text evidence="1">Amino-acid biosynthesis; L-arginine biosynthesis; carbamoyl phosphate from bicarbonate: step 1/1.</text>
</comment>
<evidence type="ECO:0000256" key="1">
    <source>
        <dbReference type="ARBA" id="ARBA00005077"/>
    </source>
</evidence>
<reference evidence="9 10" key="1">
    <citation type="submission" date="2019-04" db="EMBL/GenBank/DDBJ databases">
        <title>An improved genome assembly and genetic linkage map for asparagus bean, Vigna unguiculata ssp. sesquipedialis.</title>
        <authorList>
            <person name="Xia Q."/>
            <person name="Zhang R."/>
            <person name="Dong Y."/>
        </authorList>
    </citation>
    <scope>NUCLEOTIDE SEQUENCE [LARGE SCALE GENOMIC DNA]</scope>
    <source>
        <tissue evidence="9">Leaf</tissue>
    </source>
</reference>
<comment type="similarity">
    <text evidence="2">Belongs to the CarA family.</text>
</comment>
<gene>
    <name evidence="9" type="ORF">DEO72_LG1g1443</name>
</gene>
<evidence type="ECO:0000256" key="5">
    <source>
        <dbReference type="ARBA" id="ARBA00044031"/>
    </source>
</evidence>
<dbReference type="Pfam" id="PF00117">
    <property type="entry name" value="GATase"/>
    <property type="match status" value="1"/>
</dbReference>
<dbReference type="CDD" id="cd01744">
    <property type="entry name" value="GATase1_CPSase"/>
    <property type="match status" value="1"/>
</dbReference>
<dbReference type="PANTHER" id="PTHR43418:SF7">
    <property type="entry name" value="CARBAMOYL-PHOSPHATE SYNTHASE SMALL CHAIN"/>
    <property type="match status" value="1"/>
</dbReference>
<dbReference type="Gene3D" id="3.40.50.880">
    <property type="match status" value="1"/>
</dbReference>
<dbReference type="PRINTS" id="PR00096">
    <property type="entry name" value="GATASE"/>
</dbReference>
<evidence type="ECO:0000256" key="7">
    <source>
        <dbReference type="ARBA" id="ARBA00049285"/>
    </source>
</evidence>
<evidence type="ECO:0000259" key="8">
    <source>
        <dbReference type="Pfam" id="PF00117"/>
    </source>
</evidence>
<dbReference type="GO" id="GO:0004088">
    <property type="term" value="F:carbamoyl-phosphate synthase (glutamine-hydrolyzing) activity"/>
    <property type="evidence" value="ECO:0007669"/>
    <property type="project" value="UniProtKB-EC"/>
</dbReference>
<dbReference type="Proteomes" id="UP000501690">
    <property type="component" value="Linkage Group LG1"/>
</dbReference>
<dbReference type="SUPFAM" id="SSF52317">
    <property type="entry name" value="Class I glutamine amidotransferase-like"/>
    <property type="match status" value="1"/>
</dbReference>
<keyword evidence="4" id="KW-0315">Glutamine amidotransferase</keyword>
<dbReference type="EC" id="6.3.5.5" evidence="3"/>
<dbReference type="InterPro" id="IPR050472">
    <property type="entry name" value="Anth_synth/Amidotransfase"/>
</dbReference>
<evidence type="ECO:0000256" key="3">
    <source>
        <dbReference type="ARBA" id="ARBA00012738"/>
    </source>
</evidence>
<dbReference type="PROSITE" id="PS51273">
    <property type="entry name" value="GATASE_TYPE_1"/>
    <property type="match status" value="1"/>
</dbReference>
<evidence type="ECO:0000313" key="9">
    <source>
        <dbReference type="EMBL" id="QCD77815.1"/>
    </source>
</evidence>
<dbReference type="EMBL" id="CP039345">
    <property type="protein sequence ID" value="QCD77815.1"/>
    <property type="molecule type" value="Genomic_DNA"/>
</dbReference>
<name>A0A4D6KMM7_VIGUN</name>
<keyword evidence="10" id="KW-1185">Reference proteome</keyword>